<evidence type="ECO:0000256" key="1">
    <source>
        <dbReference type="SAM" id="Phobius"/>
    </source>
</evidence>
<evidence type="ECO:0000313" key="2">
    <source>
        <dbReference type="EMBL" id="MET3656684.1"/>
    </source>
</evidence>
<keyword evidence="1" id="KW-0472">Membrane</keyword>
<dbReference type="RefSeq" id="WP_067208634.1">
    <property type="nucleotide sequence ID" value="NZ_CP014616.1"/>
</dbReference>
<name>A0ABV2K6G9_SPOPS</name>
<proteinExistence type="predicted"/>
<gene>
    <name evidence="2" type="ORF">ABIC55_001771</name>
</gene>
<keyword evidence="1" id="KW-0812">Transmembrane</keyword>
<dbReference type="EMBL" id="JBEPME010000002">
    <property type="protein sequence ID" value="MET3656684.1"/>
    <property type="molecule type" value="Genomic_DNA"/>
</dbReference>
<dbReference type="Proteomes" id="UP001549104">
    <property type="component" value="Unassembled WGS sequence"/>
</dbReference>
<accession>A0ABV2K6G9</accession>
<keyword evidence="1" id="KW-1133">Transmembrane helix</keyword>
<organism evidence="2 3">
    <name type="scientific">Sporosarcina psychrophila</name>
    <name type="common">Bacillus psychrophilus</name>
    <dbReference type="NCBI Taxonomy" id="1476"/>
    <lineage>
        <taxon>Bacteria</taxon>
        <taxon>Bacillati</taxon>
        <taxon>Bacillota</taxon>
        <taxon>Bacilli</taxon>
        <taxon>Bacillales</taxon>
        <taxon>Caryophanaceae</taxon>
        <taxon>Sporosarcina</taxon>
    </lineage>
</organism>
<comment type="caution">
    <text evidence="2">The sequence shown here is derived from an EMBL/GenBank/DDBJ whole genome shotgun (WGS) entry which is preliminary data.</text>
</comment>
<feature type="transmembrane region" description="Helical" evidence="1">
    <location>
        <begin position="7"/>
        <end position="26"/>
    </location>
</feature>
<reference evidence="2 3" key="1">
    <citation type="submission" date="2024-06" db="EMBL/GenBank/DDBJ databases">
        <title>Sorghum-associated microbial communities from plants grown in Nebraska, USA.</title>
        <authorList>
            <person name="Schachtman D."/>
        </authorList>
    </citation>
    <scope>NUCLEOTIDE SEQUENCE [LARGE SCALE GENOMIC DNA]</scope>
    <source>
        <strain evidence="2 3">1288</strain>
    </source>
</reference>
<evidence type="ECO:0000313" key="3">
    <source>
        <dbReference type="Proteomes" id="UP001549104"/>
    </source>
</evidence>
<sequence length="133" mass="14877">MKLSEKNVLIATGVLFVIVVAMLNLGNNETAKQLENQSNIEISSSSYNVNDGKLTLGFEKPTKEFELARITIIDQNSNSFNGEPTKQKNYILIDAYIPELTKGDLLNIVIEETISTKELKIEYKIPENISITI</sequence>
<keyword evidence="3" id="KW-1185">Reference proteome</keyword>
<protein>
    <submittedName>
        <fullName evidence="2">Uncharacterized protein</fullName>
    </submittedName>
</protein>